<comment type="caution">
    <text evidence="16">The sequence shown here is derived from an EMBL/GenBank/DDBJ whole genome shotgun (WGS) entry which is preliminary data.</text>
</comment>
<keyword evidence="17" id="KW-1185">Reference proteome</keyword>
<evidence type="ECO:0000256" key="13">
    <source>
        <dbReference type="HAMAP-Rule" id="MF_00062"/>
    </source>
</evidence>
<keyword evidence="8 13" id="KW-0547">Nucleotide-binding</keyword>
<keyword evidence="14" id="KW-0597">Phosphoprotein</keyword>
<evidence type="ECO:0000256" key="6">
    <source>
        <dbReference type="ARBA" id="ARBA00022679"/>
    </source>
</evidence>
<dbReference type="AlphaFoldDB" id="A0A0A2SSC3"/>
<comment type="pathway">
    <text evidence="3 14">Sulfur metabolism; hydrogen sulfide biosynthesis; sulfite from sulfate: step 2/3.</text>
</comment>
<keyword evidence="10 13" id="KW-0342">GTP-binding</keyword>
<comment type="similarity">
    <text evidence="14">Belongs to the APS kinase family.</text>
</comment>
<dbReference type="RefSeq" id="WP_035887375.1">
    <property type="nucleotide sequence ID" value="NZ_JNCF01000006.1"/>
</dbReference>
<comment type="similarity">
    <text evidence="13">Belongs to the TRAFAC class translation factor GTPase superfamily. Classic translation factor GTPase family. CysN/NodQ subfamily.</text>
</comment>
<dbReference type="OrthoDB" id="9804504at2"/>
<evidence type="ECO:0000256" key="12">
    <source>
        <dbReference type="ARBA" id="ARBA00049370"/>
    </source>
</evidence>
<comment type="function">
    <text evidence="2">APS kinase catalyzes the synthesis of activated sulfate.</text>
</comment>
<dbReference type="GO" id="GO:0000103">
    <property type="term" value="P:sulfate assimilation"/>
    <property type="evidence" value="ECO:0007669"/>
    <property type="project" value="UniProtKB-UniRule"/>
</dbReference>
<dbReference type="Pfam" id="PF01583">
    <property type="entry name" value="APS_kinase"/>
    <property type="match status" value="1"/>
</dbReference>
<dbReference type="PANTHER" id="PTHR23115">
    <property type="entry name" value="TRANSLATION FACTOR"/>
    <property type="match status" value="1"/>
</dbReference>
<evidence type="ECO:0000256" key="5">
    <source>
        <dbReference type="ARBA" id="ARBA00007237"/>
    </source>
</evidence>
<dbReference type="Gene3D" id="3.40.50.300">
    <property type="entry name" value="P-loop containing nucleotide triphosphate hydrolases"/>
    <property type="match status" value="2"/>
</dbReference>
<dbReference type="EMBL" id="JNCF01000006">
    <property type="protein sequence ID" value="KGP64005.1"/>
    <property type="molecule type" value="Genomic_DNA"/>
</dbReference>
<dbReference type="InterPro" id="IPR041757">
    <property type="entry name" value="CysN_GTP-bd"/>
</dbReference>
<feature type="binding site" evidence="13">
    <location>
        <begin position="115"/>
        <end position="119"/>
    </location>
    <ligand>
        <name>GTP</name>
        <dbReference type="ChEBI" id="CHEBI:37565"/>
    </ligand>
</feature>
<dbReference type="PROSITE" id="PS00301">
    <property type="entry name" value="G_TR_1"/>
    <property type="match status" value="1"/>
</dbReference>
<keyword evidence="11" id="KW-0511">Multifunctional enzyme</keyword>
<dbReference type="GO" id="GO:0003924">
    <property type="term" value="F:GTPase activity"/>
    <property type="evidence" value="ECO:0007669"/>
    <property type="project" value="InterPro"/>
</dbReference>
<dbReference type="NCBIfam" id="NF003478">
    <property type="entry name" value="PRK05124.1"/>
    <property type="match status" value="1"/>
</dbReference>
<dbReference type="InterPro" id="IPR005225">
    <property type="entry name" value="Small_GTP-bd"/>
</dbReference>
<dbReference type="CDD" id="cd04166">
    <property type="entry name" value="CysN_ATPS"/>
    <property type="match status" value="1"/>
</dbReference>
<dbReference type="GO" id="GO:0004781">
    <property type="term" value="F:sulfate adenylyltransferase (ATP) activity"/>
    <property type="evidence" value="ECO:0007669"/>
    <property type="project" value="UniProtKB-UniRule"/>
</dbReference>
<reference evidence="16 17" key="1">
    <citation type="submission" date="2014-05" db="EMBL/GenBank/DDBJ databases">
        <authorList>
            <person name="Rizzardi K."/>
            <person name="Winiecka-Krusnell J."/>
            <person name="Ramliden M."/>
            <person name="Alm E."/>
            <person name="Andersson S."/>
            <person name="Byfors S."/>
        </authorList>
    </citation>
    <scope>NUCLEOTIDE SEQUENCE [LARGE SCALE GENOMIC DNA]</scope>
    <source>
        <strain evidence="16 17">LEGN</strain>
    </source>
</reference>
<dbReference type="NCBIfam" id="TIGR00455">
    <property type="entry name" value="apsK"/>
    <property type="match status" value="1"/>
</dbReference>
<dbReference type="InterPro" id="IPR031157">
    <property type="entry name" value="G_TR_CS"/>
</dbReference>
<feature type="active site" description="Phosphoserine intermediate" evidence="14">
    <location>
        <position position="546"/>
    </location>
</feature>
<dbReference type="SUPFAM" id="SSF50447">
    <property type="entry name" value="Translation proteins"/>
    <property type="match status" value="1"/>
</dbReference>
<dbReference type="UniPathway" id="UPA00140">
    <property type="reaction ID" value="UER00204"/>
</dbReference>
<dbReference type="InterPro" id="IPR009000">
    <property type="entry name" value="Transl_B-barrel_sf"/>
</dbReference>
<dbReference type="HAMAP" id="MF_00065">
    <property type="entry name" value="Adenylyl_sulf_kinase"/>
    <property type="match status" value="1"/>
</dbReference>
<comment type="catalytic activity">
    <reaction evidence="12 13">
        <text>sulfate + ATP + H(+) = adenosine 5'-phosphosulfate + diphosphate</text>
        <dbReference type="Rhea" id="RHEA:18133"/>
        <dbReference type="ChEBI" id="CHEBI:15378"/>
        <dbReference type="ChEBI" id="CHEBI:16189"/>
        <dbReference type="ChEBI" id="CHEBI:30616"/>
        <dbReference type="ChEBI" id="CHEBI:33019"/>
        <dbReference type="ChEBI" id="CHEBI:58243"/>
        <dbReference type="EC" id="2.7.7.4"/>
    </reaction>
</comment>
<dbReference type="Gene3D" id="2.40.30.10">
    <property type="entry name" value="Translation factors"/>
    <property type="match status" value="2"/>
</dbReference>
<organism evidence="16 17">
    <name type="scientific">Legionella norrlandica</name>
    <dbReference type="NCBI Taxonomy" id="1498499"/>
    <lineage>
        <taxon>Bacteria</taxon>
        <taxon>Pseudomonadati</taxon>
        <taxon>Pseudomonadota</taxon>
        <taxon>Gammaproteobacteria</taxon>
        <taxon>Legionellales</taxon>
        <taxon>Legionellaceae</taxon>
        <taxon>Legionella</taxon>
    </lineage>
</organism>
<keyword evidence="14" id="KW-0418">Kinase</keyword>
<evidence type="ECO:0000256" key="11">
    <source>
        <dbReference type="ARBA" id="ARBA00023268"/>
    </source>
</evidence>
<dbReference type="Proteomes" id="UP000054422">
    <property type="component" value="Unassembled WGS sequence"/>
</dbReference>
<proteinExistence type="inferred from homology"/>
<dbReference type="PRINTS" id="PR00315">
    <property type="entry name" value="ELONGATNFCT"/>
</dbReference>
<comment type="catalytic activity">
    <reaction evidence="1 14">
        <text>adenosine 5'-phosphosulfate + ATP = 3'-phosphoadenylyl sulfate + ADP + H(+)</text>
        <dbReference type="Rhea" id="RHEA:24152"/>
        <dbReference type="ChEBI" id="CHEBI:15378"/>
        <dbReference type="ChEBI" id="CHEBI:30616"/>
        <dbReference type="ChEBI" id="CHEBI:58243"/>
        <dbReference type="ChEBI" id="CHEBI:58339"/>
        <dbReference type="ChEBI" id="CHEBI:456216"/>
        <dbReference type="EC" id="2.7.1.25"/>
    </reaction>
</comment>
<dbReference type="InterPro" id="IPR002891">
    <property type="entry name" value="APS"/>
</dbReference>
<dbReference type="EC" id="2.7.1.25" evidence="14"/>
<dbReference type="InterPro" id="IPR044138">
    <property type="entry name" value="CysN_II"/>
</dbReference>
<evidence type="ECO:0000256" key="4">
    <source>
        <dbReference type="ARBA" id="ARBA00005438"/>
    </source>
</evidence>
<evidence type="ECO:0000256" key="8">
    <source>
        <dbReference type="ARBA" id="ARBA00022741"/>
    </source>
</evidence>
<sequence length="641" mass="71330">MEETTIPSGLREQPASMTEFLEIHEKKSLLRFITCGSVDDGKSTLIGRLLFETGMIFDNELDALKRDSQKFGTTGSDIDLALLVDGLVSEREQGITIDVAYRFFTTPRRKFIVADTPGHEQYTRNMATGASTADLAVVMIDSRKGILTQTKRHSFIVSLLGVKQVIVAVNKMDLIGYEQQQFLDIERSYRQFAASLGFEHISVIPVSALKGDNISVYSSMMPWYQGQTLLNALESAEIKTNQNSGPFRFPVQWVNRPNSGFRGYAGTVVSGSIKPGEAVQIQPSGKTTRVNSIITYDGEQGMAFTGQSITLTLEDEVDVSRGDVITNRQSPCEVAAQFQSTILWMSNSPMIRGRQYILKCATQTALCIPNSPKYQLDVNTGEHKAADKLELNQIGVCDISLNKEITFEPYEKNKTLGGFILIDRLSNETVACGWLNFALRRSANIHKQELMVNKPSRASIKGHHSCVLWLTGLSGAGKSTIANIVESKLNQLKIHTILLDGDNIRHGLNKDLGFTERDRVENIRRIAEVAKLMCDAGLICIVSFISPFEHERLMAKELIGETEFFELFIDTPLEIAEIRDTKGLYKKARRGEIKNFTGIDSPYQPPKNPSLTINTIEQSVEQAAVAIINLLKEKEIISCRT</sequence>
<evidence type="ECO:0000256" key="2">
    <source>
        <dbReference type="ARBA" id="ARBA00002357"/>
    </source>
</evidence>
<accession>A0A0A2SSC3</accession>
<comment type="function">
    <text evidence="14">Catalyzes the synthesis of activated sulfate.</text>
</comment>
<evidence type="ECO:0000259" key="15">
    <source>
        <dbReference type="PROSITE" id="PS51722"/>
    </source>
</evidence>
<dbReference type="GO" id="GO:0070814">
    <property type="term" value="P:hydrogen sulfide biosynthetic process"/>
    <property type="evidence" value="ECO:0007669"/>
    <property type="project" value="UniProtKB-UniRule"/>
</dbReference>
<comment type="subunit">
    <text evidence="13">Heterodimer composed of CysD, the smaller subunit, and CysN.</text>
</comment>
<dbReference type="InterPro" id="IPR011779">
    <property type="entry name" value="SO4_adenylTrfase_lsu"/>
</dbReference>
<evidence type="ECO:0000256" key="7">
    <source>
        <dbReference type="ARBA" id="ARBA00022695"/>
    </source>
</evidence>
<evidence type="ECO:0000313" key="17">
    <source>
        <dbReference type="Proteomes" id="UP000054422"/>
    </source>
</evidence>
<dbReference type="GO" id="GO:0005525">
    <property type="term" value="F:GTP binding"/>
    <property type="evidence" value="ECO:0007669"/>
    <property type="project" value="UniProtKB-UniRule"/>
</dbReference>
<dbReference type="SUPFAM" id="SSF52540">
    <property type="entry name" value="P-loop containing nucleoside triphosphate hydrolases"/>
    <property type="match status" value="2"/>
</dbReference>
<comment type="similarity">
    <text evidence="4">In the C-terminal section; belongs to the APS kinase family.</text>
</comment>
<dbReference type="STRING" id="1498499.EP47_03525"/>
<evidence type="ECO:0000313" key="16">
    <source>
        <dbReference type="EMBL" id="KGP64005.1"/>
    </source>
</evidence>
<protein>
    <recommendedName>
        <fullName evidence="13 14">Multifunctional fusion protein</fullName>
    </recommendedName>
    <domain>
        <recommendedName>
            <fullName evidence="13">Sulfate adenylyltransferase subunit 1</fullName>
            <ecNumber evidence="13">2.7.7.4</ecNumber>
        </recommendedName>
        <alternativeName>
            <fullName evidence="13">ATP-sulfurylase large subunit</fullName>
        </alternativeName>
        <alternativeName>
            <fullName evidence="13">Sulfate adenylate transferase</fullName>
            <shortName evidence="13">SAT</shortName>
        </alternativeName>
    </domain>
    <domain>
        <recommendedName>
            <fullName evidence="14">Adenylyl-sulfate kinase</fullName>
            <ecNumber evidence="14">2.7.1.25</ecNumber>
        </recommendedName>
        <alternativeName>
            <fullName evidence="14">APS kinase</fullName>
        </alternativeName>
        <alternativeName>
            <fullName evidence="14">ATP adenosine-5'-phosphosulfate 3'-phosphotransferase</fullName>
        </alternativeName>
        <alternativeName>
            <fullName evidence="14">Adenosine-5'-phosphosulfate kinase</fullName>
        </alternativeName>
    </domain>
</protein>
<feature type="binding site" evidence="14">
    <location>
        <begin position="472"/>
        <end position="479"/>
    </location>
    <ligand>
        <name>ATP</name>
        <dbReference type="ChEBI" id="CHEBI:30616"/>
    </ligand>
</feature>
<dbReference type="FunFam" id="3.40.50.300:FF:000119">
    <property type="entry name" value="Sulfate adenylyltransferase subunit 1"/>
    <property type="match status" value="1"/>
</dbReference>
<dbReference type="PROSITE" id="PS51722">
    <property type="entry name" value="G_TR_2"/>
    <property type="match status" value="1"/>
</dbReference>
<feature type="domain" description="Tr-type G" evidence="15">
    <location>
        <begin position="27"/>
        <end position="242"/>
    </location>
</feature>
<gene>
    <name evidence="14" type="primary">cysC</name>
    <name evidence="13" type="synonym">cysN</name>
    <name evidence="16" type="ORF">EP47_03525</name>
</gene>
<dbReference type="CDD" id="cd04095">
    <property type="entry name" value="CysN_NoDQ_III"/>
    <property type="match status" value="1"/>
</dbReference>
<keyword evidence="6 13" id="KW-0808">Transferase</keyword>
<keyword evidence="9 13" id="KW-0067">ATP-binding</keyword>
<dbReference type="NCBIfam" id="NF004035">
    <property type="entry name" value="PRK05506.1"/>
    <property type="match status" value="1"/>
</dbReference>
<dbReference type="NCBIfam" id="TIGR02034">
    <property type="entry name" value="CysN"/>
    <property type="match status" value="1"/>
</dbReference>
<dbReference type="Pfam" id="PF00009">
    <property type="entry name" value="GTP_EFTU"/>
    <property type="match status" value="1"/>
</dbReference>
<evidence type="ECO:0000256" key="9">
    <source>
        <dbReference type="ARBA" id="ARBA00022840"/>
    </source>
</evidence>
<dbReference type="NCBIfam" id="NF003013">
    <property type="entry name" value="PRK03846.1"/>
    <property type="match status" value="1"/>
</dbReference>
<dbReference type="InterPro" id="IPR000795">
    <property type="entry name" value="T_Tr_GTP-bd_dom"/>
</dbReference>
<evidence type="ECO:0000256" key="14">
    <source>
        <dbReference type="HAMAP-Rule" id="MF_00065"/>
    </source>
</evidence>
<evidence type="ECO:0000256" key="3">
    <source>
        <dbReference type="ARBA" id="ARBA00004806"/>
    </source>
</evidence>
<comment type="pathway">
    <text evidence="13">Sulfur metabolism; hydrogen sulfide biosynthesis; sulfite from sulfate: step 1/3.</text>
</comment>
<keyword evidence="7 13" id="KW-0548">Nucleotidyltransferase</keyword>
<dbReference type="InterPro" id="IPR059117">
    <property type="entry name" value="APS_kinase_dom"/>
</dbReference>
<dbReference type="NCBIfam" id="TIGR00231">
    <property type="entry name" value="small_GTP"/>
    <property type="match status" value="1"/>
</dbReference>
<dbReference type="InterPro" id="IPR009001">
    <property type="entry name" value="Transl_elong_EF1A/Init_IF2_C"/>
</dbReference>
<name>A0A0A2SSC3_9GAMM</name>
<dbReference type="HAMAP" id="MF_00062">
    <property type="entry name" value="Sulf_adenylyltr_sub1"/>
    <property type="match status" value="1"/>
</dbReference>
<feature type="binding site" evidence="13">
    <location>
        <begin position="36"/>
        <end position="43"/>
    </location>
    <ligand>
        <name>GTP</name>
        <dbReference type="ChEBI" id="CHEBI:37565"/>
    </ligand>
</feature>
<dbReference type="GO" id="GO:0004020">
    <property type="term" value="F:adenylylsulfate kinase activity"/>
    <property type="evidence" value="ECO:0007669"/>
    <property type="project" value="UniProtKB-UniRule"/>
</dbReference>
<dbReference type="CDD" id="cd03695">
    <property type="entry name" value="CysN_NodQ_II"/>
    <property type="match status" value="1"/>
</dbReference>
<feature type="binding site" evidence="13">
    <location>
        <begin position="170"/>
        <end position="173"/>
    </location>
    <ligand>
        <name>GTP</name>
        <dbReference type="ChEBI" id="CHEBI:37565"/>
    </ligand>
</feature>
<dbReference type="SUPFAM" id="SSF50465">
    <property type="entry name" value="EF-Tu/eEF-1alpha/eIF2-gamma C-terminal domain"/>
    <property type="match status" value="1"/>
</dbReference>
<dbReference type="InterPro" id="IPR027417">
    <property type="entry name" value="P-loop_NTPase"/>
</dbReference>
<evidence type="ECO:0000256" key="1">
    <source>
        <dbReference type="ARBA" id="ARBA00001823"/>
    </source>
</evidence>
<dbReference type="InterPro" id="IPR054696">
    <property type="entry name" value="GTP-eEF1A_C"/>
</dbReference>
<comment type="function">
    <text evidence="13">With CysD forms the ATP sulfurylase (ATPS) that catalyzes the adenylation of sulfate producing adenosine 5'-phosphosulfate (APS) and diphosphate, the first enzymatic step in sulfur assimilation pathway. APS synthesis involves the formation of a high-energy phosphoric-sulfuric acid anhydride bond driven by GTP hydrolysis by CysN coupled to ATP hydrolysis by CysD.</text>
</comment>
<evidence type="ECO:0000256" key="10">
    <source>
        <dbReference type="ARBA" id="ARBA00023134"/>
    </source>
</evidence>
<dbReference type="EC" id="2.7.7.4" evidence="13"/>
<dbReference type="Pfam" id="PF22594">
    <property type="entry name" value="GTP-eEF1A_C"/>
    <property type="match status" value="1"/>
</dbReference>
<comment type="similarity">
    <text evidence="5">In the N-terminal section; belongs to the TRAFAC class translation factor GTPase superfamily. Classic translation factor GTPase family. CysN/NodQ subfamily.</text>
</comment>
<dbReference type="InterPro" id="IPR050100">
    <property type="entry name" value="TRAFAC_GTPase_members"/>
</dbReference>
<dbReference type="InterPro" id="IPR044139">
    <property type="entry name" value="CysN_NoDQ_III"/>
</dbReference>
<dbReference type="CDD" id="cd02027">
    <property type="entry name" value="APSK"/>
    <property type="match status" value="1"/>
</dbReference>
<dbReference type="GO" id="GO:0005524">
    <property type="term" value="F:ATP binding"/>
    <property type="evidence" value="ECO:0007669"/>
    <property type="project" value="UniProtKB-UniRule"/>
</dbReference>